<dbReference type="EMBL" id="JADLZT010000001">
    <property type="protein sequence ID" value="MBF6022610.1"/>
    <property type="molecule type" value="Genomic_DNA"/>
</dbReference>
<reference evidence="3 4" key="1">
    <citation type="submission" date="2020-11" db="EMBL/GenBank/DDBJ databases">
        <title>Draft Genome Sequence and Secondary Metabolite Biosynthetic Potential of the Lysobacter niastensis Type strain DSM 18481.</title>
        <authorList>
            <person name="Turrini P."/>
            <person name="Artuso I."/>
            <person name="Tescari M."/>
            <person name="Lugli G.A."/>
            <person name="Frangipani E."/>
            <person name="Ventura M."/>
            <person name="Visca P."/>
        </authorList>
    </citation>
    <scope>NUCLEOTIDE SEQUENCE [LARGE SCALE GENOMIC DNA]</scope>
    <source>
        <strain evidence="3 4">DSM 18481</strain>
    </source>
</reference>
<feature type="signal peptide" evidence="1">
    <location>
        <begin position="1"/>
        <end position="20"/>
    </location>
</feature>
<dbReference type="PROSITE" id="PS00018">
    <property type="entry name" value="EF_HAND_1"/>
    <property type="match status" value="1"/>
</dbReference>
<evidence type="ECO:0000313" key="4">
    <source>
        <dbReference type="Proteomes" id="UP001429984"/>
    </source>
</evidence>
<keyword evidence="4" id="KW-1185">Reference proteome</keyword>
<dbReference type="InterPro" id="IPR011992">
    <property type="entry name" value="EF-hand-dom_pair"/>
</dbReference>
<comment type="caution">
    <text evidence="3">The sequence shown here is derived from an EMBL/GenBank/DDBJ whole genome shotgun (WGS) entry which is preliminary data.</text>
</comment>
<sequence>MIKIALGFALLLAVAAPATAQVKSDVAPERFDAADTNDDGKVDRAEYDGFVEELVLLYDVDRDEKLSRNEVSDARDVSKFDKIDANKDGYLTIAEIDAFTDSDFAVMDGNSDGSIDRDEAKRSR</sequence>
<dbReference type="PROSITE" id="PS50222">
    <property type="entry name" value="EF_HAND_2"/>
    <property type="match status" value="1"/>
</dbReference>
<proteinExistence type="predicted"/>
<dbReference type="RefSeq" id="WP_194929217.1">
    <property type="nucleotide sequence ID" value="NZ_JADLZT010000001.1"/>
</dbReference>
<organism evidence="3 4">
    <name type="scientific">Lysobacter niastensis</name>
    <dbReference type="NCBI Taxonomy" id="380629"/>
    <lineage>
        <taxon>Bacteria</taxon>
        <taxon>Pseudomonadati</taxon>
        <taxon>Pseudomonadota</taxon>
        <taxon>Gammaproteobacteria</taxon>
        <taxon>Lysobacterales</taxon>
        <taxon>Lysobacteraceae</taxon>
        <taxon>Lysobacter</taxon>
    </lineage>
</organism>
<dbReference type="InterPro" id="IPR002048">
    <property type="entry name" value="EF_hand_dom"/>
</dbReference>
<dbReference type="InterPro" id="IPR018247">
    <property type="entry name" value="EF_Hand_1_Ca_BS"/>
</dbReference>
<dbReference type="Gene3D" id="1.10.238.10">
    <property type="entry name" value="EF-hand"/>
    <property type="match status" value="2"/>
</dbReference>
<dbReference type="Pfam" id="PF13202">
    <property type="entry name" value="EF-hand_5"/>
    <property type="match status" value="3"/>
</dbReference>
<keyword evidence="1" id="KW-0732">Signal</keyword>
<feature type="domain" description="EF-hand" evidence="2">
    <location>
        <begin position="22"/>
        <end position="57"/>
    </location>
</feature>
<feature type="chain" id="PRO_5046423471" description="EF-hand domain-containing protein" evidence="1">
    <location>
        <begin position="21"/>
        <end position="124"/>
    </location>
</feature>
<evidence type="ECO:0000259" key="2">
    <source>
        <dbReference type="PROSITE" id="PS50222"/>
    </source>
</evidence>
<evidence type="ECO:0000256" key="1">
    <source>
        <dbReference type="SAM" id="SignalP"/>
    </source>
</evidence>
<dbReference type="Proteomes" id="UP001429984">
    <property type="component" value="Unassembled WGS sequence"/>
</dbReference>
<evidence type="ECO:0000313" key="3">
    <source>
        <dbReference type="EMBL" id="MBF6022610.1"/>
    </source>
</evidence>
<dbReference type="SUPFAM" id="SSF47473">
    <property type="entry name" value="EF-hand"/>
    <property type="match status" value="1"/>
</dbReference>
<protein>
    <recommendedName>
        <fullName evidence="2">EF-hand domain-containing protein</fullName>
    </recommendedName>
</protein>
<accession>A0ABS0B2A5</accession>
<gene>
    <name evidence="3" type="ORF">IU514_01075</name>
</gene>
<name>A0ABS0B2A5_9GAMM</name>